<dbReference type="EMBL" id="GGEC01081723">
    <property type="protein sequence ID" value="MBX62207.1"/>
    <property type="molecule type" value="Transcribed_RNA"/>
</dbReference>
<evidence type="ECO:0000313" key="2">
    <source>
        <dbReference type="EMBL" id="MBX62207.1"/>
    </source>
</evidence>
<feature type="compositionally biased region" description="Basic and acidic residues" evidence="1">
    <location>
        <begin position="1"/>
        <end position="22"/>
    </location>
</feature>
<evidence type="ECO:0000256" key="1">
    <source>
        <dbReference type="SAM" id="MobiDB-lite"/>
    </source>
</evidence>
<dbReference type="AlphaFoldDB" id="A0A2P2Q5E1"/>
<feature type="region of interest" description="Disordered" evidence="1">
    <location>
        <begin position="1"/>
        <end position="31"/>
    </location>
</feature>
<accession>A0A2P2Q5E1</accession>
<proteinExistence type="predicted"/>
<organism evidence="2">
    <name type="scientific">Rhizophora mucronata</name>
    <name type="common">Asiatic mangrove</name>
    <dbReference type="NCBI Taxonomy" id="61149"/>
    <lineage>
        <taxon>Eukaryota</taxon>
        <taxon>Viridiplantae</taxon>
        <taxon>Streptophyta</taxon>
        <taxon>Embryophyta</taxon>
        <taxon>Tracheophyta</taxon>
        <taxon>Spermatophyta</taxon>
        <taxon>Magnoliopsida</taxon>
        <taxon>eudicotyledons</taxon>
        <taxon>Gunneridae</taxon>
        <taxon>Pentapetalae</taxon>
        <taxon>rosids</taxon>
        <taxon>fabids</taxon>
        <taxon>Malpighiales</taxon>
        <taxon>Rhizophoraceae</taxon>
        <taxon>Rhizophora</taxon>
    </lineage>
</organism>
<protein>
    <submittedName>
        <fullName evidence="2">Uncharacterized protein</fullName>
    </submittedName>
</protein>
<name>A0A2P2Q5E1_RHIMU</name>
<reference evidence="2" key="1">
    <citation type="submission" date="2018-02" db="EMBL/GenBank/DDBJ databases">
        <title>Rhizophora mucronata_Transcriptome.</title>
        <authorList>
            <person name="Meera S.P."/>
            <person name="Sreeshan A."/>
            <person name="Augustine A."/>
        </authorList>
    </citation>
    <scope>NUCLEOTIDE SEQUENCE</scope>
    <source>
        <tissue evidence="2">Leaf</tissue>
    </source>
</reference>
<sequence length="31" mass="3732">MFIPSDEEHRQDIRNQQTEKNKKGLRLYSVA</sequence>